<protein>
    <submittedName>
        <fullName evidence="2">Uncharacterized protein</fullName>
    </submittedName>
</protein>
<proteinExistence type="predicted"/>
<feature type="compositionally biased region" description="Basic and acidic residues" evidence="1">
    <location>
        <begin position="274"/>
        <end position="294"/>
    </location>
</feature>
<organism evidence="2 3">
    <name type="scientific">Favolaschia claudopus</name>
    <dbReference type="NCBI Taxonomy" id="2862362"/>
    <lineage>
        <taxon>Eukaryota</taxon>
        <taxon>Fungi</taxon>
        <taxon>Dikarya</taxon>
        <taxon>Basidiomycota</taxon>
        <taxon>Agaricomycotina</taxon>
        <taxon>Agaricomycetes</taxon>
        <taxon>Agaricomycetidae</taxon>
        <taxon>Agaricales</taxon>
        <taxon>Marasmiineae</taxon>
        <taxon>Mycenaceae</taxon>
        <taxon>Favolaschia</taxon>
    </lineage>
</organism>
<name>A0AAW0AAF3_9AGAR</name>
<gene>
    <name evidence="2" type="ORF">R3P38DRAFT_3214187</name>
</gene>
<comment type="caution">
    <text evidence="2">The sequence shown here is derived from an EMBL/GenBank/DDBJ whole genome shotgun (WGS) entry which is preliminary data.</text>
</comment>
<dbReference type="AlphaFoldDB" id="A0AAW0AAF3"/>
<accession>A0AAW0AAF3</accession>
<evidence type="ECO:0000256" key="1">
    <source>
        <dbReference type="SAM" id="MobiDB-lite"/>
    </source>
</evidence>
<reference evidence="2 3" key="1">
    <citation type="journal article" date="2024" name="J Genomics">
        <title>Draft genome sequencing and assembly of Favolaschia claudopus CIRM-BRFM 2984 isolated from oak limbs.</title>
        <authorList>
            <person name="Navarro D."/>
            <person name="Drula E."/>
            <person name="Chaduli D."/>
            <person name="Cazenave R."/>
            <person name="Ahrendt S."/>
            <person name="Wang J."/>
            <person name="Lipzen A."/>
            <person name="Daum C."/>
            <person name="Barry K."/>
            <person name="Grigoriev I.V."/>
            <person name="Favel A."/>
            <person name="Rosso M.N."/>
            <person name="Martin F."/>
        </authorList>
    </citation>
    <scope>NUCLEOTIDE SEQUENCE [LARGE SCALE GENOMIC DNA]</scope>
    <source>
        <strain evidence="2 3">CIRM-BRFM 2984</strain>
    </source>
</reference>
<evidence type="ECO:0000313" key="2">
    <source>
        <dbReference type="EMBL" id="KAK7006126.1"/>
    </source>
</evidence>
<feature type="region of interest" description="Disordered" evidence="1">
    <location>
        <begin position="273"/>
        <end position="299"/>
    </location>
</feature>
<sequence>MRLRQRFLTLVNAVCEQLNILSLRRDNPDRHKTLDIVMELMHTAPTSQQLTAMQSDLGFACSSCVKLLDRLQIQSLDETATEDDSLHVVSRLFALAGGPPTAIWTLLELTTSLKRIPCERTRLAKREAELRDWSLPASPILSPPTRSMVSGNACFWLMVRIQRDPPSSRLFPRVIEQRAKSDVNYRLQSWLKGVMVLDMGICKTYAPGEVEIMISIGKSHIQKTRLHCSAAILRASGFCPPLPKLTVTGVYAVSSFPSSRVWRRWPSGQLYELDPDKPDVGEGKRGTESGEHQKTTTSSIPVLPPYVSLCCPTQLTYPKQSLEYGLRRSFPSWEPLYPKYQPPTAEEEADEYLDTTSDDTDIIVLHRYFHKHADKIGKELLSLSKPSDNDPSAIR</sequence>
<dbReference type="Proteomes" id="UP001362999">
    <property type="component" value="Unassembled WGS sequence"/>
</dbReference>
<dbReference type="EMBL" id="JAWWNJ010000076">
    <property type="protein sequence ID" value="KAK7006126.1"/>
    <property type="molecule type" value="Genomic_DNA"/>
</dbReference>
<keyword evidence="3" id="KW-1185">Reference proteome</keyword>
<evidence type="ECO:0000313" key="3">
    <source>
        <dbReference type="Proteomes" id="UP001362999"/>
    </source>
</evidence>